<dbReference type="SUPFAM" id="SSF47413">
    <property type="entry name" value="lambda repressor-like DNA-binding domains"/>
    <property type="match status" value="1"/>
</dbReference>
<dbReference type="CDD" id="cd00093">
    <property type="entry name" value="HTH_XRE"/>
    <property type="match status" value="1"/>
</dbReference>
<sequence>MKYSAEEVGRHIREARIAKGLNQRELGQHVKCDAGGVSRIEAGKRHLRIDQAARLSEVLGLDLGAVLGLSVAPNPEVGLSAELEILADRLSAVAKSVNDHDTTGPSRVRAALDELVTHGDLTPSGRVVLLRILDRVAS</sequence>
<dbReference type="Proteomes" id="UP000326737">
    <property type="component" value="Segment"/>
</dbReference>
<dbReference type="RefSeq" id="YP_010654822.1">
    <property type="nucleotide sequence ID" value="NC_070816.1"/>
</dbReference>
<keyword evidence="3" id="KW-1185">Reference proteome</keyword>
<feature type="domain" description="HTH cro/C1-type" evidence="1">
    <location>
        <begin position="12"/>
        <end position="66"/>
    </location>
</feature>
<name>A0A5P8DCF2_9CAUD</name>
<dbReference type="PROSITE" id="PS50943">
    <property type="entry name" value="HTH_CROC1"/>
    <property type="match status" value="1"/>
</dbReference>
<gene>
    <name evidence="2" type="primary">39</name>
    <name evidence="2" type="ORF">SEA_DENISE_39</name>
</gene>
<dbReference type="Gene3D" id="1.10.260.40">
    <property type="entry name" value="lambda repressor-like DNA-binding domains"/>
    <property type="match status" value="1"/>
</dbReference>
<dbReference type="SMART" id="SM00530">
    <property type="entry name" value="HTH_XRE"/>
    <property type="match status" value="1"/>
</dbReference>
<dbReference type="KEGG" id="vg:77930675"/>
<dbReference type="EMBL" id="MN428053">
    <property type="protein sequence ID" value="QFP96655.1"/>
    <property type="molecule type" value="Genomic_DNA"/>
</dbReference>
<dbReference type="InterPro" id="IPR010982">
    <property type="entry name" value="Lambda_DNA-bd_dom_sf"/>
</dbReference>
<dbReference type="InterPro" id="IPR001387">
    <property type="entry name" value="Cro/C1-type_HTH"/>
</dbReference>
<organism evidence="2 3">
    <name type="scientific">Gordonia phage Denise</name>
    <dbReference type="NCBI Taxonomy" id="2652879"/>
    <lineage>
        <taxon>Viruses</taxon>
        <taxon>Duplodnaviria</taxon>
        <taxon>Heunggongvirae</taxon>
        <taxon>Uroviricota</taxon>
        <taxon>Caudoviricetes</taxon>
        <taxon>Denisevirus</taxon>
        <taxon>Denisevirus denise</taxon>
    </lineage>
</organism>
<reference evidence="2 3" key="1">
    <citation type="submission" date="2019-09" db="EMBL/GenBank/DDBJ databases">
        <authorList>
            <person name="Silva M.P."/>
            <person name="Gonzalez K."/>
            <person name="Koka A.K."/>
            <person name="Cabrera L."/>
            <person name="Cambron D.A."/>
            <person name="Diaz-Ariza A.M."/>
            <person name="Escobar S.L."/>
            <person name="Gali A.E."/>
            <person name="Garcia A."/>
            <person name="Gonzalez K.S."/>
            <person name="Mejia V.A."/>
            <person name="Morales N.J."/>
            <person name="Puente P.E."/>
            <person name="Ramos S.M."/>
            <person name="Rivera A.M."/>
            <person name="Ruas A.M."/>
            <person name="Ruiz E.O."/>
            <person name="Rustin G.O."/>
            <person name="Santana P.N."/>
            <person name="Alonso A."/>
            <person name="Arias E."/>
            <person name="Boaretto D."/>
            <person name="Casey G.B."/>
            <person name="Fernandez S.D."/>
            <person name="Flores B.C."/>
            <person name="Gonzalez C.A."/>
            <person name="Hernandez L.A."/>
            <person name="Lormand T.I."/>
            <person name="Oro J.D."/>
            <person name="Pineiro L."/>
            <person name="Quintana A.E."/>
            <person name="Solorzano G.E."/>
            <person name="Waikel P.A."/>
            <person name="Dougan K.E."/>
            <person name="Rodriguez-Lanetty M."/>
            <person name="Ball S.L."/>
            <person name="Garlena R.A."/>
            <person name="Russell D.A."/>
            <person name="Pope W.H."/>
            <person name="Jacobs-Sera D."/>
            <person name="Hatfull G.F."/>
        </authorList>
    </citation>
    <scope>NUCLEOTIDE SEQUENCE [LARGE SCALE GENOMIC DNA]</scope>
</reference>
<accession>A0A5P8DCF2</accession>
<evidence type="ECO:0000313" key="3">
    <source>
        <dbReference type="Proteomes" id="UP000326737"/>
    </source>
</evidence>
<dbReference type="Pfam" id="PF13560">
    <property type="entry name" value="HTH_31"/>
    <property type="match status" value="1"/>
</dbReference>
<evidence type="ECO:0000259" key="1">
    <source>
        <dbReference type="PROSITE" id="PS50943"/>
    </source>
</evidence>
<dbReference type="GO" id="GO:0003677">
    <property type="term" value="F:DNA binding"/>
    <property type="evidence" value="ECO:0007669"/>
    <property type="project" value="InterPro"/>
</dbReference>
<protein>
    <submittedName>
        <fullName evidence="2">Helix-turn-helix DNA binding protein</fullName>
    </submittedName>
</protein>
<evidence type="ECO:0000313" key="2">
    <source>
        <dbReference type="EMBL" id="QFP96655.1"/>
    </source>
</evidence>
<dbReference type="GeneID" id="77930675"/>
<proteinExistence type="predicted"/>